<organism evidence="1 2">
    <name type="scientific">Afipia massiliensis</name>
    <dbReference type="NCBI Taxonomy" id="211460"/>
    <lineage>
        <taxon>Bacteria</taxon>
        <taxon>Pseudomonadati</taxon>
        <taxon>Pseudomonadota</taxon>
        <taxon>Alphaproteobacteria</taxon>
        <taxon>Hyphomicrobiales</taxon>
        <taxon>Nitrobacteraceae</taxon>
        <taxon>Afipia</taxon>
    </lineage>
</organism>
<proteinExistence type="predicted"/>
<evidence type="ECO:0000313" key="1">
    <source>
        <dbReference type="EMBL" id="MBB5053606.1"/>
    </source>
</evidence>
<dbReference type="EMBL" id="JACHIJ010000005">
    <property type="protein sequence ID" value="MBB5053606.1"/>
    <property type="molecule type" value="Genomic_DNA"/>
</dbReference>
<sequence>MTFFTAPSVRVRAQNRASRIGLSVPEAFNREAKKEEPRYDVFLSQTVRDLDLVYGVYSILNEDLGLAVFCDWIASDADRSHVTPRHARAIRDAMSKSTSFVFLDTPNSSQSTWMSWELGWFDGTSGRIAIFPILNDPSEQYRGREFIGLYPTVEKDSRHTLVVRLSDDLIRARVPAGVAMGLATSLPFTFWLTQKSAYLSGT</sequence>
<dbReference type="SUPFAM" id="SSF52200">
    <property type="entry name" value="Toll/Interleukin receptor TIR domain"/>
    <property type="match status" value="1"/>
</dbReference>
<dbReference type="RefSeq" id="WP_152527722.1">
    <property type="nucleotide sequence ID" value="NZ_JACHIJ010000005.1"/>
</dbReference>
<name>A0A840NA70_9BRAD</name>
<protein>
    <recommendedName>
        <fullName evidence="3">TIR domain-containing protein</fullName>
    </recommendedName>
</protein>
<evidence type="ECO:0000313" key="2">
    <source>
        <dbReference type="Proteomes" id="UP000521227"/>
    </source>
</evidence>
<evidence type="ECO:0008006" key="3">
    <source>
        <dbReference type="Google" id="ProtNLM"/>
    </source>
</evidence>
<reference evidence="1 2" key="1">
    <citation type="submission" date="2020-08" db="EMBL/GenBank/DDBJ databases">
        <title>Genomic Encyclopedia of Type Strains, Phase IV (KMG-IV): sequencing the most valuable type-strain genomes for metagenomic binning, comparative biology and taxonomic classification.</title>
        <authorList>
            <person name="Goeker M."/>
        </authorList>
    </citation>
    <scope>NUCLEOTIDE SEQUENCE [LARGE SCALE GENOMIC DNA]</scope>
    <source>
        <strain evidence="1 2">DSM 17498</strain>
    </source>
</reference>
<gene>
    <name evidence="1" type="ORF">HNQ36_003606</name>
</gene>
<accession>A0A840NA70</accession>
<dbReference type="InterPro" id="IPR035897">
    <property type="entry name" value="Toll_tir_struct_dom_sf"/>
</dbReference>
<dbReference type="Proteomes" id="UP000521227">
    <property type="component" value="Unassembled WGS sequence"/>
</dbReference>
<dbReference type="AlphaFoldDB" id="A0A840NA70"/>
<dbReference type="Gene3D" id="3.40.50.10140">
    <property type="entry name" value="Toll/interleukin-1 receptor homology (TIR) domain"/>
    <property type="match status" value="1"/>
</dbReference>
<comment type="caution">
    <text evidence="1">The sequence shown here is derived from an EMBL/GenBank/DDBJ whole genome shotgun (WGS) entry which is preliminary data.</text>
</comment>